<feature type="compositionally biased region" description="Polar residues" evidence="1">
    <location>
        <begin position="96"/>
        <end position="105"/>
    </location>
</feature>
<sequence length="269" mass="26336">MGEHPGLDLTAPDAGAGADDLQLPSTPVSPVVPLSSSTTSTSTSESVSPFPFSPVSLRSGIEIGYNGGGEGGEGRGRSGRVGGAGNGGAGGEPASYVSTDVTSPESGPESFPAGLLGGLGALPGAQGQNGGVGLAGLAMSHTGIGGYGVPQRGLSYPSVPPPSLSSSLGSELDVLSRSNSRRGSSAGLGVGSRRGSNAGIGDQPRRVVETGSLRRPSASSGSSPQPLPIGGRVAETGTLLRNNRSRAGSLSVGYVPSTVDEGEGEEESR</sequence>
<dbReference type="AlphaFoldDB" id="A0A0C3CF00"/>
<feature type="region of interest" description="Disordered" evidence="1">
    <location>
        <begin position="1"/>
        <end position="269"/>
    </location>
</feature>
<feature type="compositionally biased region" description="Acidic residues" evidence="1">
    <location>
        <begin position="260"/>
        <end position="269"/>
    </location>
</feature>
<protein>
    <submittedName>
        <fullName evidence="2">Uncharacterized protein</fullName>
    </submittedName>
</protein>
<evidence type="ECO:0000313" key="2">
    <source>
        <dbReference type="EMBL" id="KIM42161.1"/>
    </source>
</evidence>
<feature type="compositionally biased region" description="Low complexity" evidence="1">
    <location>
        <begin position="164"/>
        <end position="185"/>
    </location>
</feature>
<feature type="compositionally biased region" description="Polar residues" evidence="1">
    <location>
        <begin position="239"/>
        <end position="248"/>
    </location>
</feature>
<dbReference type="Proteomes" id="UP000053424">
    <property type="component" value="Unassembled WGS sequence"/>
</dbReference>
<evidence type="ECO:0000313" key="3">
    <source>
        <dbReference type="Proteomes" id="UP000053424"/>
    </source>
</evidence>
<proteinExistence type="predicted"/>
<keyword evidence="3" id="KW-1185">Reference proteome</keyword>
<feature type="compositionally biased region" description="Gly residues" evidence="1">
    <location>
        <begin position="115"/>
        <end position="134"/>
    </location>
</feature>
<name>A0A0C3CF00_HEBCY</name>
<dbReference type="STRING" id="686832.A0A0C3CF00"/>
<reference evidence="3" key="2">
    <citation type="submission" date="2015-01" db="EMBL/GenBank/DDBJ databases">
        <title>Evolutionary Origins and Diversification of the Mycorrhizal Mutualists.</title>
        <authorList>
            <consortium name="DOE Joint Genome Institute"/>
            <consortium name="Mycorrhizal Genomics Consortium"/>
            <person name="Kohler A."/>
            <person name="Kuo A."/>
            <person name="Nagy L.G."/>
            <person name="Floudas D."/>
            <person name="Copeland A."/>
            <person name="Barry K.W."/>
            <person name="Cichocki N."/>
            <person name="Veneault-Fourrey C."/>
            <person name="LaButti K."/>
            <person name="Lindquist E.A."/>
            <person name="Lipzen A."/>
            <person name="Lundell T."/>
            <person name="Morin E."/>
            <person name="Murat C."/>
            <person name="Riley R."/>
            <person name="Ohm R."/>
            <person name="Sun H."/>
            <person name="Tunlid A."/>
            <person name="Henrissat B."/>
            <person name="Grigoriev I.V."/>
            <person name="Hibbett D.S."/>
            <person name="Martin F."/>
        </authorList>
    </citation>
    <scope>NUCLEOTIDE SEQUENCE [LARGE SCALE GENOMIC DNA]</scope>
    <source>
        <strain evidence="3">h7</strain>
    </source>
</reference>
<organism evidence="2 3">
    <name type="scientific">Hebeloma cylindrosporum</name>
    <dbReference type="NCBI Taxonomy" id="76867"/>
    <lineage>
        <taxon>Eukaryota</taxon>
        <taxon>Fungi</taxon>
        <taxon>Dikarya</taxon>
        <taxon>Basidiomycota</taxon>
        <taxon>Agaricomycotina</taxon>
        <taxon>Agaricomycetes</taxon>
        <taxon>Agaricomycetidae</taxon>
        <taxon>Agaricales</taxon>
        <taxon>Agaricineae</taxon>
        <taxon>Hymenogastraceae</taxon>
        <taxon>Hebeloma</taxon>
    </lineage>
</organism>
<gene>
    <name evidence="2" type="ORF">M413DRAFT_128417</name>
</gene>
<feature type="compositionally biased region" description="Low complexity" evidence="1">
    <location>
        <begin position="211"/>
        <end position="224"/>
    </location>
</feature>
<accession>A0A0C3CF00</accession>
<evidence type="ECO:0000256" key="1">
    <source>
        <dbReference type="SAM" id="MobiDB-lite"/>
    </source>
</evidence>
<dbReference type="EMBL" id="KN831778">
    <property type="protein sequence ID" value="KIM42161.1"/>
    <property type="molecule type" value="Genomic_DNA"/>
</dbReference>
<feature type="compositionally biased region" description="Gly residues" evidence="1">
    <location>
        <begin position="79"/>
        <end position="91"/>
    </location>
</feature>
<reference evidence="2 3" key="1">
    <citation type="submission" date="2014-04" db="EMBL/GenBank/DDBJ databases">
        <authorList>
            <consortium name="DOE Joint Genome Institute"/>
            <person name="Kuo A."/>
            <person name="Gay G."/>
            <person name="Dore J."/>
            <person name="Kohler A."/>
            <person name="Nagy L.G."/>
            <person name="Floudas D."/>
            <person name="Copeland A."/>
            <person name="Barry K.W."/>
            <person name="Cichocki N."/>
            <person name="Veneault-Fourrey C."/>
            <person name="LaButti K."/>
            <person name="Lindquist E.A."/>
            <person name="Lipzen A."/>
            <person name="Lundell T."/>
            <person name="Morin E."/>
            <person name="Murat C."/>
            <person name="Sun H."/>
            <person name="Tunlid A."/>
            <person name="Henrissat B."/>
            <person name="Grigoriev I.V."/>
            <person name="Hibbett D.S."/>
            <person name="Martin F."/>
            <person name="Nordberg H.P."/>
            <person name="Cantor M.N."/>
            <person name="Hua S.X."/>
        </authorList>
    </citation>
    <scope>NUCLEOTIDE SEQUENCE [LARGE SCALE GENOMIC DNA]</scope>
    <source>
        <strain evidence="3">h7</strain>
    </source>
</reference>
<dbReference type="HOGENOM" id="CLU_1034607_0_0_1"/>
<feature type="compositionally biased region" description="Low complexity" evidence="1">
    <location>
        <begin position="23"/>
        <end position="64"/>
    </location>
</feature>